<dbReference type="InterPro" id="IPR008936">
    <property type="entry name" value="Rho_GTPase_activation_prot"/>
</dbReference>
<comment type="caution">
    <text evidence="2">The sequence shown here is derived from an EMBL/GenBank/DDBJ whole genome shotgun (WGS) entry which is preliminary data.</text>
</comment>
<dbReference type="AlphaFoldDB" id="A0A821T111"/>
<dbReference type="GO" id="GO:0007165">
    <property type="term" value="P:signal transduction"/>
    <property type="evidence" value="ECO:0007669"/>
    <property type="project" value="InterPro"/>
</dbReference>
<reference evidence="2" key="1">
    <citation type="submission" date="2021-02" db="EMBL/GenBank/DDBJ databases">
        <authorList>
            <person name="Steward A R."/>
        </authorList>
    </citation>
    <scope>NUCLEOTIDE SEQUENCE</scope>
</reference>
<proteinExistence type="predicted"/>
<protein>
    <recommendedName>
        <fullName evidence="1">Rho-GAP domain-containing protein</fullName>
    </recommendedName>
</protein>
<dbReference type="PANTHER" id="PTHR15670:SF4">
    <property type="entry name" value="RHO GTPASE-ACTIVATING PROTEIN 11A"/>
    <property type="match status" value="1"/>
</dbReference>
<dbReference type="PANTHER" id="PTHR15670">
    <property type="entry name" value="RHO GTPASE ACTIVATING PROTEIN 11A"/>
    <property type="match status" value="1"/>
</dbReference>
<dbReference type="Gene3D" id="1.10.555.10">
    <property type="entry name" value="Rho GTPase activation protein"/>
    <property type="match status" value="1"/>
</dbReference>
<dbReference type="GO" id="GO:0005096">
    <property type="term" value="F:GTPase activator activity"/>
    <property type="evidence" value="ECO:0007669"/>
    <property type="project" value="TreeGrafter"/>
</dbReference>
<dbReference type="SMART" id="SM00324">
    <property type="entry name" value="RhoGAP"/>
    <property type="match status" value="1"/>
</dbReference>
<dbReference type="PROSITE" id="PS50238">
    <property type="entry name" value="RHOGAP"/>
    <property type="match status" value="1"/>
</dbReference>
<gene>
    <name evidence="2" type="ORF">PMACD_LOCUS8560</name>
</gene>
<feature type="domain" description="Rho-GAP" evidence="1">
    <location>
        <begin position="46"/>
        <end position="233"/>
    </location>
</feature>
<sequence length="265" mass="29121">MLISDGINHGKLQSIIVGELKKAGLKHRLKKIILKNVKNHKTLFGAPLMKVPSCSVICCGSTLSIPIVVSEMSSVLRANAHVEGLFRKAGSQTRQKDIKGLLDAGGCVSEGHHPIDVASVLKLYLRCLPEPLISAEIQDLLLRCRVTAGGDGMKSILHTLLLLPVLHVHLLHYIMELLNFISSRHKDNLMDSSNLAIVLAPSIMPLPAAATAQRLEHHVALVKLFIENSKHIGLLTDELMSQLDDDSDIHQVRRKKEEVDHLTVC</sequence>
<name>A0A821T111_9NEOP</name>
<evidence type="ECO:0000313" key="2">
    <source>
        <dbReference type="EMBL" id="CAF4868594.1"/>
    </source>
</evidence>
<evidence type="ECO:0000259" key="1">
    <source>
        <dbReference type="PROSITE" id="PS50238"/>
    </source>
</evidence>
<dbReference type="InterPro" id="IPR042869">
    <property type="entry name" value="ARHGAP11A/B"/>
</dbReference>
<accession>A0A821T111</accession>
<dbReference type="OrthoDB" id="410651at2759"/>
<dbReference type="SUPFAM" id="SSF48350">
    <property type="entry name" value="GTPase activation domain, GAP"/>
    <property type="match status" value="1"/>
</dbReference>
<evidence type="ECO:0000313" key="3">
    <source>
        <dbReference type="Proteomes" id="UP000663880"/>
    </source>
</evidence>
<dbReference type="EMBL" id="CAJOBZ010000022">
    <property type="protein sequence ID" value="CAF4868594.1"/>
    <property type="molecule type" value="Genomic_DNA"/>
</dbReference>
<organism evidence="2 3">
    <name type="scientific">Pieris macdunnoughi</name>
    <dbReference type="NCBI Taxonomy" id="345717"/>
    <lineage>
        <taxon>Eukaryota</taxon>
        <taxon>Metazoa</taxon>
        <taxon>Ecdysozoa</taxon>
        <taxon>Arthropoda</taxon>
        <taxon>Hexapoda</taxon>
        <taxon>Insecta</taxon>
        <taxon>Pterygota</taxon>
        <taxon>Neoptera</taxon>
        <taxon>Endopterygota</taxon>
        <taxon>Lepidoptera</taxon>
        <taxon>Glossata</taxon>
        <taxon>Ditrysia</taxon>
        <taxon>Papilionoidea</taxon>
        <taxon>Pieridae</taxon>
        <taxon>Pierinae</taxon>
        <taxon>Pieris</taxon>
    </lineage>
</organism>
<dbReference type="InterPro" id="IPR000198">
    <property type="entry name" value="RhoGAP_dom"/>
</dbReference>
<dbReference type="Pfam" id="PF00620">
    <property type="entry name" value="RhoGAP"/>
    <property type="match status" value="1"/>
</dbReference>
<dbReference type="Proteomes" id="UP000663880">
    <property type="component" value="Unassembled WGS sequence"/>
</dbReference>
<keyword evidence="3" id="KW-1185">Reference proteome</keyword>